<evidence type="ECO:0000313" key="3">
    <source>
        <dbReference type="Proteomes" id="UP000314294"/>
    </source>
</evidence>
<evidence type="ECO:0000256" key="1">
    <source>
        <dbReference type="SAM" id="MobiDB-lite"/>
    </source>
</evidence>
<gene>
    <name evidence="2" type="primary">Plxna2_7</name>
    <name evidence="2" type="ORF">EYF80_066726</name>
</gene>
<dbReference type="Proteomes" id="UP000314294">
    <property type="component" value="Unassembled WGS sequence"/>
</dbReference>
<reference evidence="2 3" key="1">
    <citation type="submission" date="2019-03" db="EMBL/GenBank/DDBJ databases">
        <title>First draft genome of Liparis tanakae, snailfish: a comprehensive survey of snailfish specific genes.</title>
        <authorList>
            <person name="Kim W."/>
            <person name="Song I."/>
            <person name="Jeong J.-H."/>
            <person name="Kim D."/>
            <person name="Kim S."/>
            <person name="Ryu S."/>
            <person name="Song J.Y."/>
            <person name="Lee S.K."/>
        </authorList>
    </citation>
    <scope>NUCLEOTIDE SEQUENCE [LARGE SCALE GENOMIC DNA]</scope>
    <source>
        <tissue evidence="2">Muscle</tissue>
    </source>
</reference>
<evidence type="ECO:0000313" key="2">
    <source>
        <dbReference type="EMBL" id="TNN23156.1"/>
    </source>
</evidence>
<sequence>MFNPVPSRPNRCSRRDRCPRAEETFRFATDLDRCVKVIAHPDSIAVSAHGVPVSTAWRSANRAPRRSNSLPTFNEQSRRVAPVRRPRGQEAEAAD</sequence>
<proteinExistence type="predicted"/>
<dbReference type="EMBL" id="SRLO01019561">
    <property type="protein sequence ID" value="TNN23156.1"/>
    <property type="molecule type" value="Genomic_DNA"/>
</dbReference>
<protein>
    <submittedName>
        <fullName evidence="2">Plexin-A2</fullName>
    </submittedName>
</protein>
<dbReference type="AlphaFoldDB" id="A0A4Z2E2L8"/>
<feature type="region of interest" description="Disordered" evidence="1">
    <location>
        <begin position="59"/>
        <end position="95"/>
    </location>
</feature>
<keyword evidence="3" id="KW-1185">Reference proteome</keyword>
<accession>A0A4Z2E2L8</accession>
<feature type="compositionally biased region" description="Low complexity" evidence="1">
    <location>
        <begin position="59"/>
        <end position="69"/>
    </location>
</feature>
<comment type="caution">
    <text evidence="2">The sequence shown here is derived from an EMBL/GenBank/DDBJ whole genome shotgun (WGS) entry which is preliminary data.</text>
</comment>
<organism evidence="2 3">
    <name type="scientific">Liparis tanakae</name>
    <name type="common">Tanaka's snailfish</name>
    <dbReference type="NCBI Taxonomy" id="230148"/>
    <lineage>
        <taxon>Eukaryota</taxon>
        <taxon>Metazoa</taxon>
        <taxon>Chordata</taxon>
        <taxon>Craniata</taxon>
        <taxon>Vertebrata</taxon>
        <taxon>Euteleostomi</taxon>
        <taxon>Actinopterygii</taxon>
        <taxon>Neopterygii</taxon>
        <taxon>Teleostei</taxon>
        <taxon>Neoteleostei</taxon>
        <taxon>Acanthomorphata</taxon>
        <taxon>Eupercaria</taxon>
        <taxon>Perciformes</taxon>
        <taxon>Cottioidei</taxon>
        <taxon>Cottales</taxon>
        <taxon>Liparidae</taxon>
        <taxon>Liparis</taxon>
    </lineage>
</organism>
<name>A0A4Z2E2L8_9TELE</name>